<dbReference type="RefSeq" id="WP_087190996.1">
    <property type="nucleotide sequence ID" value="NZ_DBEZYS010000120.1"/>
</dbReference>
<comment type="function">
    <text evidence="5">Catalyzes the reductive methylation of 2'-deoxyuridine-5'-monophosphate (dUMP) to 2'-deoxythymidine-5'-monophosphate (dTMP) while utilizing 5,10-methylenetetrahydrofolate (mTHF) as the methyl donor, and NADPH and FADH(2) as the reductant.</text>
</comment>
<comment type="catalytic activity">
    <reaction evidence="5">
        <text>dUMP + (6R)-5,10-methylene-5,6,7,8-tetrahydrofolate + NADPH + H(+) = dTMP + (6S)-5,6,7,8-tetrahydrofolate + NADP(+)</text>
        <dbReference type="Rhea" id="RHEA:29043"/>
        <dbReference type="ChEBI" id="CHEBI:15378"/>
        <dbReference type="ChEBI" id="CHEBI:15636"/>
        <dbReference type="ChEBI" id="CHEBI:57453"/>
        <dbReference type="ChEBI" id="CHEBI:57783"/>
        <dbReference type="ChEBI" id="CHEBI:58349"/>
        <dbReference type="ChEBI" id="CHEBI:63528"/>
        <dbReference type="ChEBI" id="CHEBI:246422"/>
        <dbReference type="EC" id="2.1.1.148"/>
    </reaction>
</comment>
<dbReference type="NCBIfam" id="TIGR02170">
    <property type="entry name" value="thyX"/>
    <property type="match status" value="1"/>
</dbReference>
<comment type="subunit">
    <text evidence="5">Homotetramer.</text>
</comment>
<feature type="binding site" evidence="5">
    <location>
        <position position="169"/>
    </location>
    <ligand>
        <name>dUMP</name>
        <dbReference type="ChEBI" id="CHEBI:246422"/>
        <note>ligand shared between dimeric partners</note>
    </ligand>
</feature>
<dbReference type="PANTHER" id="PTHR34934:SF1">
    <property type="entry name" value="FLAVIN-DEPENDENT THYMIDYLATE SYNTHASE"/>
    <property type="match status" value="1"/>
</dbReference>
<dbReference type="HAMAP" id="MF_01408">
    <property type="entry name" value="ThyX"/>
    <property type="match status" value="1"/>
</dbReference>
<comment type="cofactor">
    <cofactor evidence="5">
        <name>FAD</name>
        <dbReference type="ChEBI" id="CHEBI:57692"/>
    </cofactor>
    <text evidence="5">Binds 4 FAD per tetramer. Each FAD binding site is formed by three monomers.</text>
</comment>
<feature type="binding site" evidence="5">
    <location>
        <position position="87"/>
    </location>
    <ligand>
        <name>FAD</name>
        <dbReference type="ChEBI" id="CHEBI:57692"/>
        <note>ligand shared between neighboring subunits</note>
    </ligand>
</feature>
<evidence type="ECO:0000313" key="6">
    <source>
        <dbReference type="EMBL" id="MVN15484.1"/>
    </source>
</evidence>
<dbReference type="PANTHER" id="PTHR34934">
    <property type="entry name" value="FLAVIN-DEPENDENT THYMIDYLATE SYNTHASE"/>
    <property type="match status" value="1"/>
</dbReference>
<dbReference type="GO" id="GO:0070402">
    <property type="term" value="F:NADPH binding"/>
    <property type="evidence" value="ECO:0007669"/>
    <property type="project" value="TreeGrafter"/>
</dbReference>
<dbReference type="GO" id="GO:0050797">
    <property type="term" value="F:thymidylate synthase (FAD) activity"/>
    <property type="evidence" value="ECO:0007669"/>
    <property type="project" value="UniProtKB-UniRule"/>
</dbReference>
<dbReference type="AlphaFoldDB" id="A0A6N8IHU7"/>
<dbReference type="Gene3D" id="3.30.1360.170">
    <property type="match status" value="1"/>
</dbReference>
<reference evidence="6 7" key="1">
    <citation type="submission" date="2019-11" db="EMBL/GenBank/DDBJ databases">
        <title>Whole genome shotgun sequencing (WGS) data from Adlercreutzia equolifaciens ResAG-91, Eggerthella lenta MRI-F36, MRI-F37, MRI-F40, ResAG-49, ResAG-88, ResAG-121, ResAG-145, and Gordonibacter sp. ResAG-5, ResAG-26, ResAG-43, ResAG-50, ResAG-59.</title>
        <authorList>
            <person name="Stoll D.A."/>
            <person name="Danylec N."/>
            <person name="Franz C.M.A.P."/>
            <person name="Huch M."/>
        </authorList>
    </citation>
    <scope>NUCLEOTIDE SEQUENCE [LARGE SCALE GENOMIC DNA]</scope>
    <source>
        <strain evidence="6 7">ResAG-59</strain>
    </source>
</reference>
<feature type="binding site" evidence="5">
    <location>
        <begin position="79"/>
        <end position="81"/>
    </location>
    <ligand>
        <name>FAD</name>
        <dbReference type="ChEBI" id="CHEBI:57692"/>
        <note>ligand shared between neighboring subunits</note>
    </ligand>
</feature>
<keyword evidence="5" id="KW-0521">NADP</keyword>
<evidence type="ECO:0000256" key="4">
    <source>
        <dbReference type="ARBA" id="ARBA00022827"/>
    </source>
</evidence>
<dbReference type="UniPathway" id="UPA00575"/>
<dbReference type="PROSITE" id="PS51331">
    <property type="entry name" value="THYX"/>
    <property type="match status" value="1"/>
</dbReference>
<feature type="binding site" evidence="5">
    <location>
        <begin position="158"/>
        <end position="160"/>
    </location>
    <ligand>
        <name>FAD</name>
        <dbReference type="ChEBI" id="CHEBI:57692"/>
        <note>ligand shared between neighboring subunits</note>
    </ligand>
</feature>
<keyword evidence="5 6" id="KW-0808">Transferase</keyword>
<evidence type="ECO:0000256" key="1">
    <source>
        <dbReference type="ARBA" id="ARBA00022603"/>
    </source>
</evidence>
<comment type="caution">
    <text evidence="6">The sequence shown here is derived from an EMBL/GenBank/DDBJ whole genome shotgun (WGS) entry which is preliminary data.</text>
</comment>
<keyword evidence="2 5" id="KW-0285">Flavoprotein</keyword>
<dbReference type="CDD" id="cd20175">
    <property type="entry name" value="ThyX"/>
    <property type="match status" value="1"/>
</dbReference>
<comment type="similarity">
    <text evidence="5">Belongs to the thymidylate synthase ThyX family.</text>
</comment>
<feature type="active site" description="Involved in ionization of N3 of dUMP, leading to its activation" evidence="5">
    <location>
        <position position="169"/>
    </location>
</feature>
<evidence type="ECO:0000256" key="5">
    <source>
        <dbReference type="HAMAP-Rule" id="MF_01408"/>
    </source>
</evidence>
<feature type="binding site" description="in other chain" evidence="5">
    <location>
        <begin position="87"/>
        <end position="91"/>
    </location>
    <ligand>
        <name>dUMP</name>
        <dbReference type="ChEBI" id="CHEBI:246422"/>
        <note>ligand shared between dimeric partners</note>
    </ligand>
</feature>
<proteinExistence type="inferred from homology"/>
<accession>A0A6N8IHU7</accession>
<dbReference type="GO" id="GO:0050660">
    <property type="term" value="F:flavin adenine dinucleotide binding"/>
    <property type="evidence" value="ECO:0007669"/>
    <property type="project" value="UniProtKB-UniRule"/>
</dbReference>
<feature type="binding site" evidence="5">
    <location>
        <position position="164"/>
    </location>
    <ligand>
        <name>FAD</name>
        <dbReference type="ChEBI" id="CHEBI:57692"/>
        <note>ligand shared between neighboring subunits</note>
    </ligand>
</feature>
<keyword evidence="7" id="KW-1185">Reference proteome</keyword>
<evidence type="ECO:0000313" key="7">
    <source>
        <dbReference type="Proteomes" id="UP000468327"/>
    </source>
</evidence>
<keyword evidence="4 5" id="KW-0274">FAD</keyword>
<organism evidence="6 7">
    <name type="scientific">Gordonibacter urolithinfaciens</name>
    <dbReference type="NCBI Taxonomy" id="1335613"/>
    <lineage>
        <taxon>Bacteria</taxon>
        <taxon>Bacillati</taxon>
        <taxon>Actinomycetota</taxon>
        <taxon>Coriobacteriia</taxon>
        <taxon>Eggerthellales</taxon>
        <taxon>Eggerthellaceae</taxon>
        <taxon>Gordonibacter</taxon>
    </lineage>
</organism>
<feature type="binding site" evidence="5">
    <location>
        <begin position="76"/>
        <end position="79"/>
    </location>
    <ligand>
        <name>dUMP</name>
        <dbReference type="ChEBI" id="CHEBI:246422"/>
        <note>ligand shared between dimeric partners</note>
    </ligand>
</feature>
<dbReference type="GO" id="GO:0006231">
    <property type="term" value="P:dTMP biosynthetic process"/>
    <property type="evidence" value="ECO:0007669"/>
    <property type="project" value="UniProtKB-UniRule"/>
</dbReference>
<protein>
    <recommendedName>
        <fullName evidence="5">Flavin-dependent thymidylate synthase</fullName>
        <shortName evidence="5">FDTS</shortName>
        <ecNumber evidence="5">2.1.1.148</ecNumber>
    </recommendedName>
    <alternativeName>
        <fullName evidence="5">FAD-dependent thymidylate synthase</fullName>
    </alternativeName>
    <alternativeName>
        <fullName evidence="5">Thymidylate synthase ThyX</fullName>
        <shortName evidence="5">TS</shortName>
        <shortName evidence="5">TSase</shortName>
    </alternativeName>
</protein>
<feature type="binding site" description="in other chain" evidence="5">
    <location>
        <position position="142"/>
    </location>
    <ligand>
        <name>dUMP</name>
        <dbReference type="ChEBI" id="CHEBI:246422"/>
        <note>ligand shared between dimeric partners</note>
    </ligand>
</feature>
<keyword evidence="3 5" id="KW-0545">Nucleotide biosynthesis</keyword>
<feature type="binding site" evidence="5">
    <location>
        <position position="55"/>
    </location>
    <ligand>
        <name>FAD</name>
        <dbReference type="ChEBI" id="CHEBI:57692"/>
        <note>ligand shared between neighboring subunits</note>
    </ligand>
</feature>
<keyword evidence="1 5" id="KW-0489">Methyltransferase</keyword>
<dbReference type="GO" id="GO:0006235">
    <property type="term" value="P:dTTP biosynthetic process"/>
    <property type="evidence" value="ECO:0007669"/>
    <property type="project" value="UniProtKB-UniRule"/>
</dbReference>
<dbReference type="SUPFAM" id="SSF69796">
    <property type="entry name" value="Thymidylate synthase-complementing protein Thy1"/>
    <property type="match status" value="1"/>
</dbReference>
<gene>
    <name evidence="5" type="primary">thyX</name>
    <name evidence="6" type="ORF">GO738_09035</name>
</gene>
<evidence type="ECO:0000256" key="2">
    <source>
        <dbReference type="ARBA" id="ARBA00022630"/>
    </source>
</evidence>
<dbReference type="EC" id="2.1.1.148" evidence="5"/>
<name>A0A6N8IHU7_9ACTN</name>
<dbReference type="InterPro" id="IPR003669">
    <property type="entry name" value="Thymidylate_synthase_ThyX"/>
</dbReference>
<dbReference type="Proteomes" id="UP000468327">
    <property type="component" value="Unassembled WGS sequence"/>
</dbReference>
<dbReference type="InterPro" id="IPR036098">
    <property type="entry name" value="Thymidylate_synthase_ThyX_sf"/>
</dbReference>
<sequence length="226" mass="24837">MHVELLYHTPDPERAIATAARLCYAPVGAAELMETMPEERVRSVLSTIMGSGHFSTLEHASYTFAVDGVSRALTHQLVRHRIASFNQQSQRYVRFADGVATVKPESVAESEEASAVFDQAIAAAVEAYGKLLDAGVPAEDARYLLPNAAETKIVITMNVRELLHFFSLRCCNRAQWEIRDMAHRMLELARPTAPFIFLDAGAPCVGGTCPEGKMTCGNPYPRVKRG</sequence>
<dbReference type="EMBL" id="WPOC01000012">
    <property type="protein sequence ID" value="MVN15484.1"/>
    <property type="molecule type" value="Genomic_DNA"/>
</dbReference>
<dbReference type="GO" id="GO:0004799">
    <property type="term" value="F:thymidylate synthase activity"/>
    <property type="evidence" value="ECO:0007669"/>
    <property type="project" value="TreeGrafter"/>
</dbReference>
<dbReference type="GO" id="GO:0032259">
    <property type="term" value="P:methylation"/>
    <property type="evidence" value="ECO:0007669"/>
    <property type="project" value="UniProtKB-KW"/>
</dbReference>
<evidence type="ECO:0000256" key="3">
    <source>
        <dbReference type="ARBA" id="ARBA00022727"/>
    </source>
</evidence>
<dbReference type="Pfam" id="PF02511">
    <property type="entry name" value="Thy1"/>
    <property type="match status" value="1"/>
</dbReference>
<comment type="pathway">
    <text evidence="5">Pyrimidine metabolism; dTTP biosynthesis.</text>
</comment>